<organism evidence="1 2">
    <name type="scientific">Westerdykella ornata</name>
    <dbReference type="NCBI Taxonomy" id="318751"/>
    <lineage>
        <taxon>Eukaryota</taxon>
        <taxon>Fungi</taxon>
        <taxon>Dikarya</taxon>
        <taxon>Ascomycota</taxon>
        <taxon>Pezizomycotina</taxon>
        <taxon>Dothideomycetes</taxon>
        <taxon>Pleosporomycetidae</taxon>
        <taxon>Pleosporales</taxon>
        <taxon>Sporormiaceae</taxon>
        <taxon>Westerdykella</taxon>
    </lineage>
</organism>
<dbReference type="SUPFAM" id="SSF56112">
    <property type="entry name" value="Protein kinase-like (PK-like)"/>
    <property type="match status" value="1"/>
</dbReference>
<dbReference type="InterPro" id="IPR011009">
    <property type="entry name" value="Kinase-like_dom_sf"/>
</dbReference>
<dbReference type="Gene3D" id="1.10.510.10">
    <property type="entry name" value="Transferase(Phosphotransferase) domain 1"/>
    <property type="match status" value="1"/>
</dbReference>
<dbReference type="OrthoDB" id="4062651at2759"/>
<evidence type="ECO:0000313" key="2">
    <source>
        <dbReference type="Proteomes" id="UP000800097"/>
    </source>
</evidence>
<name>A0A6A6JJ51_WESOR</name>
<dbReference type="RefSeq" id="XP_033653692.1">
    <property type="nucleotide sequence ID" value="XM_033798418.1"/>
</dbReference>
<proteinExistence type="predicted"/>
<dbReference type="GeneID" id="54551593"/>
<evidence type="ECO:0008006" key="3">
    <source>
        <dbReference type="Google" id="ProtNLM"/>
    </source>
</evidence>
<dbReference type="EMBL" id="ML986494">
    <property type="protein sequence ID" value="KAF2276153.1"/>
    <property type="molecule type" value="Genomic_DNA"/>
</dbReference>
<dbReference type="Proteomes" id="UP000800097">
    <property type="component" value="Unassembled WGS sequence"/>
</dbReference>
<evidence type="ECO:0000313" key="1">
    <source>
        <dbReference type="EMBL" id="KAF2276153.1"/>
    </source>
</evidence>
<reference evidence="1" key="1">
    <citation type="journal article" date="2020" name="Stud. Mycol.">
        <title>101 Dothideomycetes genomes: a test case for predicting lifestyles and emergence of pathogens.</title>
        <authorList>
            <person name="Haridas S."/>
            <person name="Albert R."/>
            <person name="Binder M."/>
            <person name="Bloem J."/>
            <person name="Labutti K."/>
            <person name="Salamov A."/>
            <person name="Andreopoulos B."/>
            <person name="Baker S."/>
            <person name="Barry K."/>
            <person name="Bills G."/>
            <person name="Bluhm B."/>
            <person name="Cannon C."/>
            <person name="Castanera R."/>
            <person name="Culley D."/>
            <person name="Daum C."/>
            <person name="Ezra D."/>
            <person name="Gonzalez J."/>
            <person name="Henrissat B."/>
            <person name="Kuo A."/>
            <person name="Liang C."/>
            <person name="Lipzen A."/>
            <person name="Lutzoni F."/>
            <person name="Magnuson J."/>
            <person name="Mondo S."/>
            <person name="Nolan M."/>
            <person name="Ohm R."/>
            <person name="Pangilinan J."/>
            <person name="Park H.-J."/>
            <person name="Ramirez L."/>
            <person name="Alfaro M."/>
            <person name="Sun H."/>
            <person name="Tritt A."/>
            <person name="Yoshinaga Y."/>
            <person name="Zwiers L.-H."/>
            <person name="Turgeon B."/>
            <person name="Goodwin S."/>
            <person name="Spatafora J."/>
            <person name="Crous P."/>
            <person name="Grigoriev I."/>
        </authorList>
    </citation>
    <scope>NUCLEOTIDE SEQUENCE</scope>
    <source>
        <strain evidence="1">CBS 379.55</strain>
    </source>
</reference>
<sequence>MPNNTWFTQYKFPASACLSFGPSQGIVYQLSDKTVVKVPFQYPISRGVPLDEANEQIYMSLRSFAIFKKESAFYDVLAKNPHPNLAQRLPCNRRSVIVLERFRPLEQAWSLHTKEMRVTWIQQLLSALDWLETLGYTHGDLKVHNMGIDGNNQLRLFDFGSIRHRDDEGYHEQVLEDHFTLATCIHFLASGVDPIAKATSLAEVRQTFSILKGGQGAVDEAAREFEEVIQAGWTGVAPATSSFSQLRKTIVGIIRQINANSVDHTGDPFRSSQWAPDDFAAEEDSRWMDEEDYRAACKAEGYETPDNIWN</sequence>
<protein>
    <recommendedName>
        <fullName evidence="3">Protein kinase domain-containing protein</fullName>
    </recommendedName>
</protein>
<accession>A0A6A6JJ51</accession>
<dbReference type="AlphaFoldDB" id="A0A6A6JJ51"/>
<gene>
    <name evidence="1" type="ORF">EI97DRAFT_433567</name>
</gene>
<keyword evidence="2" id="KW-1185">Reference proteome</keyword>